<evidence type="ECO:0000256" key="1">
    <source>
        <dbReference type="ARBA" id="ARBA00006484"/>
    </source>
</evidence>
<evidence type="ECO:0000313" key="4">
    <source>
        <dbReference type="Proteomes" id="UP000094412"/>
    </source>
</evidence>
<comment type="similarity">
    <text evidence="1">Belongs to the short-chain dehydrogenases/reductases (SDR) family.</text>
</comment>
<dbReference type="PANTHER" id="PTHR44196:SF1">
    <property type="entry name" value="DEHYDROGENASE_REDUCTASE SDR FAMILY MEMBER 7B"/>
    <property type="match status" value="1"/>
</dbReference>
<accession>A0A1C2DT11</accession>
<name>A0A1C2DT11_9HYPH</name>
<dbReference type="InterPro" id="IPR002347">
    <property type="entry name" value="SDR_fam"/>
</dbReference>
<dbReference type="EMBL" id="MDEO01000032">
    <property type="protein sequence ID" value="OCX17909.1"/>
    <property type="molecule type" value="Genomic_DNA"/>
</dbReference>
<dbReference type="PRINTS" id="PR00081">
    <property type="entry name" value="GDHRDH"/>
</dbReference>
<dbReference type="CDD" id="cd05233">
    <property type="entry name" value="SDR_c"/>
    <property type="match status" value="1"/>
</dbReference>
<keyword evidence="4" id="KW-1185">Reference proteome</keyword>
<dbReference type="RefSeq" id="WP_024924040.1">
    <property type="nucleotide sequence ID" value="NZ_MDEO01000032.1"/>
</dbReference>
<dbReference type="PANTHER" id="PTHR44196">
    <property type="entry name" value="DEHYDROGENASE/REDUCTASE SDR FAMILY MEMBER 7B"/>
    <property type="match status" value="1"/>
</dbReference>
<evidence type="ECO:0000256" key="2">
    <source>
        <dbReference type="ARBA" id="ARBA00023002"/>
    </source>
</evidence>
<dbReference type="Pfam" id="PF00106">
    <property type="entry name" value="adh_short"/>
    <property type="match status" value="1"/>
</dbReference>
<dbReference type="SUPFAM" id="SSF51735">
    <property type="entry name" value="NAD(P)-binding Rossmann-fold domains"/>
    <property type="match status" value="1"/>
</dbReference>
<protein>
    <submittedName>
        <fullName evidence="3">Short-chain dehydrogenase</fullName>
    </submittedName>
</protein>
<dbReference type="InterPro" id="IPR036291">
    <property type="entry name" value="NAD(P)-bd_dom_sf"/>
</dbReference>
<proteinExistence type="inferred from homology"/>
<evidence type="ECO:0000313" key="3">
    <source>
        <dbReference type="EMBL" id="OCX17909.1"/>
    </source>
</evidence>
<dbReference type="AlphaFoldDB" id="A0A1C2DT11"/>
<keyword evidence="2" id="KW-0560">Oxidoreductase</keyword>
<dbReference type="GO" id="GO:0016020">
    <property type="term" value="C:membrane"/>
    <property type="evidence" value="ECO:0007669"/>
    <property type="project" value="TreeGrafter"/>
</dbReference>
<comment type="caution">
    <text evidence="3">The sequence shown here is derived from an EMBL/GenBank/DDBJ whole genome shotgun (WGS) entry which is preliminary data.</text>
</comment>
<reference evidence="3 4" key="1">
    <citation type="submission" date="2016-08" db="EMBL/GenBank/DDBJ databases">
        <title>Whole genome sequence of Mesorhizobium sp. strain UASWS1009 isolated from industrial sewage.</title>
        <authorList>
            <person name="Crovadore J."/>
            <person name="Calmin G."/>
            <person name="Chablais R."/>
            <person name="Cochard B."/>
            <person name="Lefort F."/>
        </authorList>
    </citation>
    <scope>NUCLEOTIDE SEQUENCE [LARGE SCALE GENOMIC DNA]</scope>
    <source>
        <strain evidence="3 4">UASWS1009</strain>
    </source>
</reference>
<dbReference type="Proteomes" id="UP000094412">
    <property type="component" value="Unassembled WGS sequence"/>
</dbReference>
<sequence>MGRFAGKLVVITGAGRGLGAALAISLAELEARLVLCGRNEQALADIASIIVERTGNAPTCIAVDLADVGSVTEASRAILASNPTVDVLVNNGAMWLEGRKEPYTADEVAGVVNAAITGTFLFTQALLPGLERSESPDIVTIGSISGLLNASLHTVSVPFYAAKHGQSAIAEGLKQMLVGSPVRSITIHPPYLDDILPTDPEWEEVAHRAKGGRGTNRDVVEAVIFALTRPRHVTLSMVLDTDNGGQYAAP</sequence>
<dbReference type="Gene3D" id="3.40.50.720">
    <property type="entry name" value="NAD(P)-binding Rossmann-like Domain"/>
    <property type="match status" value="1"/>
</dbReference>
<organism evidence="3 4">
    <name type="scientific">Mesorhizobium hungaricum</name>
    <dbReference type="NCBI Taxonomy" id="1566387"/>
    <lineage>
        <taxon>Bacteria</taxon>
        <taxon>Pseudomonadati</taxon>
        <taxon>Pseudomonadota</taxon>
        <taxon>Alphaproteobacteria</taxon>
        <taxon>Hyphomicrobiales</taxon>
        <taxon>Phyllobacteriaceae</taxon>
        <taxon>Mesorhizobium</taxon>
    </lineage>
</organism>
<dbReference type="GO" id="GO:0016491">
    <property type="term" value="F:oxidoreductase activity"/>
    <property type="evidence" value="ECO:0007669"/>
    <property type="project" value="UniProtKB-KW"/>
</dbReference>
<gene>
    <name evidence="3" type="ORF">QV13_13880</name>
</gene>
<dbReference type="STRING" id="1566387.QV13_13880"/>
<dbReference type="OrthoDB" id="9810734at2"/>